<dbReference type="EMBL" id="CP002098">
    <property type="protein sequence ID" value="ADM27920.1"/>
    <property type="molecule type" value="Genomic_DNA"/>
</dbReference>
<name>E0SNX4_IGNAA</name>
<dbReference type="STRING" id="583356.Igag_1107"/>
<dbReference type="KEGG" id="iag:Igag_1107"/>
<protein>
    <recommendedName>
        <fullName evidence="3">DUF2283 domain-containing protein</fullName>
    </recommendedName>
</protein>
<evidence type="ECO:0008006" key="3">
    <source>
        <dbReference type="Google" id="ProtNLM"/>
    </source>
</evidence>
<keyword evidence="2" id="KW-1185">Reference proteome</keyword>
<evidence type="ECO:0000313" key="1">
    <source>
        <dbReference type="EMBL" id="ADM27920.1"/>
    </source>
</evidence>
<dbReference type="InterPro" id="IPR019270">
    <property type="entry name" value="DUF2283"/>
</dbReference>
<gene>
    <name evidence="1" type="ordered locus">Igag_1107</name>
</gene>
<sequence length="76" mass="8540">MGNTDTISEKRDLVISLDDIEKAMVLYDESLDTLYIEVPQTDAEEAILLENDIGIRIKGNRVVGIIVYNVSKRTGR</sequence>
<evidence type="ECO:0000313" key="2">
    <source>
        <dbReference type="Proteomes" id="UP000001304"/>
    </source>
</evidence>
<reference evidence="1 2" key="1">
    <citation type="journal article" date="2010" name="Stand. Genomic Sci.">
        <title>Complete genome sequence of Ignisphaera aggregans type strain (AQ1.S1).</title>
        <authorList>
            <person name="Goker M."/>
            <person name="Held B."/>
            <person name="Lapidus A."/>
            <person name="Nolan M."/>
            <person name="Spring S."/>
            <person name="Yasawong M."/>
            <person name="Lucas S."/>
            <person name="Glavina Del Rio T."/>
            <person name="Tice H."/>
            <person name="Cheng J.F."/>
            <person name="Goodwin L."/>
            <person name="Tapia R."/>
            <person name="Pitluck S."/>
            <person name="Liolios K."/>
            <person name="Ivanova N."/>
            <person name="Mavromatis K."/>
            <person name="Mikhailova N."/>
            <person name="Pati A."/>
            <person name="Chen A."/>
            <person name="Palaniappan K."/>
            <person name="Brambilla E."/>
            <person name="Land M."/>
            <person name="Hauser L."/>
            <person name="Chang Y.J."/>
            <person name="Jeffries C.D."/>
            <person name="Brettin T."/>
            <person name="Detter J.C."/>
            <person name="Han C."/>
            <person name="Rohde M."/>
            <person name="Sikorski J."/>
            <person name="Woyke T."/>
            <person name="Bristow J."/>
            <person name="Eisen J.A."/>
            <person name="Markowitz V."/>
            <person name="Hugenholtz P."/>
            <person name="Kyrpides N.C."/>
            <person name="Klenk H.P."/>
        </authorList>
    </citation>
    <scope>NUCLEOTIDE SEQUENCE [LARGE SCALE GENOMIC DNA]</scope>
    <source>
        <strain evidence="2">DSM 17230 / JCM 13409 / AQ1.S1</strain>
    </source>
</reference>
<accession>E0SNX4</accession>
<dbReference type="BioCyc" id="IAGG583356:GHAH-1089-MONOMER"/>
<dbReference type="AlphaFoldDB" id="E0SNX4"/>
<proteinExistence type="predicted"/>
<organism evidence="1 2">
    <name type="scientific">Ignisphaera aggregans (strain DSM 17230 / JCM 13409 / AQ1.S1)</name>
    <dbReference type="NCBI Taxonomy" id="583356"/>
    <lineage>
        <taxon>Archaea</taxon>
        <taxon>Thermoproteota</taxon>
        <taxon>Thermoprotei</taxon>
        <taxon>Desulfurococcales</taxon>
        <taxon>Desulfurococcaceae</taxon>
        <taxon>Ignisphaera</taxon>
    </lineage>
</organism>
<dbReference type="Pfam" id="PF10049">
    <property type="entry name" value="DUF2283"/>
    <property type="match status" value="1"/>
</dbReference>
<dbReference type="HOGENOM" id="CLU_198701_0_0_2"/>
<dbReference type="Proteomes" id="UP000001304">
    <property type="component" value="Chromosome"/>
</dbReference>